<evidence type="ECO:0000256" key="1">
    <source>
        <dbReference type="ARBA" id="ARBA00009981"/>
    </source>
</evidence>
<dbReference type="EMBL" id="BAAABV010000023">
    <property type="protein sequence ID" value="GAA0305815.1"/>
    <property type="molecule type" value="Genomic_DNA"/>
</dbReference>
<dbReference type="Gene3D" id="3.40.1620.10">
    <property type="entry name" value="YefM-like domain"/>
    <property type="match status" value="1"/>
</dbReference>
<evidence type="ECO:0000313" key="2">
    <source>
        <dbReference type="EMBL" id="GAA0305815.1"/>
    </source>
</evidence>
<gene>
    <name evidence="2" type="ORF">GCM10010302_50600</name>
</gene>
<dbReference type="Proteomes" id="UP001501867">
    <property type="component" value="Unassembled WGS sequence"/>
</dbReference>
<sequence length="67" mass="7645">MWSMETRTYTTIDLRKQMGEILDRTRIALEPAAITRKGKTLAYLVPAEWFEHYLQLADAASADQDAA</sequence>
<protein>
    <recommendedName>
        <fullName evidence="4">Antitoxin</fullName>
    </recommendedName>
</protein>
<comment type="caution">
    <text evidence="2">The sequence shown here is derived from an EMBL/GenBank/DDBJ whole genome shotgun (WGS) entry which is preliminary data.</text>
</comment>
<dbReference type="SUPFAM" id="SSF143120">
    <property type="entry name" value="YefM-like"/>
    <property type="match status" value="1"/>
</dbReference>
<reference evidence="2 3" key="1">
    <citation type="journal article" date="2019" name="Int. J. Syst. Evol. Microbiol.">
        <title>The Global Catalogue of Microorganisms (GCM) 10K type strain sequencing project: providing services to taxonomists for standard genome sequencing and annotation.</title>
        <authorList>
            <consortium name="The Broad Institute Genomics Platform"/>
            <consortium name="The Broad Institute Genome Sequencing Center for Infectious Disease"/>
            <person name="Wu L."/>
            <person name="Ma J."/>
        </authorList>
    </citation>
    <scope>NUCLEOTIDE SEQUENCE [LARGE SCALE GENOMIC DNA]</scope>
    <source>
        <strain evidence="2 3">JCM 4505</strain>
    </source>
</reference>
<keyword evidence="3" id="KW-1185">Reference proteome</keyword>
<accession>A0ABN0VJ44</accession>
<comment type="similarity">
    <text evidence="1">Belongs to the phD/YefM antitoxin family.</text>
</comment>
<evidence type="ECO:0008006" key="4">
    <source>
        <dbReference type="Google" id="ProtNLM"/>
    </source>
</evidence>
<proteinExistence type="inferred from homology"/>
<organism evidence="2 3">
    <name type="scientific">Streptomyces polychromogenes</name>
    <dbReference type="NCBI Taxonomy" id="67342"/>
    <lineage>
        <taxon>Bacteria</taxon>
        <taxon>Bacillati</taxon>
        <taxon>Actinomycetota</taxon>
        <taxon>Actinomycetes</taxon>
        <taxon>Kitasatosporales</taxon>
        <taxon>Streptomycetaceae</taxon>
        <taxon>Streptomyces</taxon>
    </lineage>
</organism>
<evidence type="ECO:0000313" key="3">
    <source>
        <dbReference type="Proteomes" id="UP001501867"/>
    </source>
</evidence>
<name>A0ABN0VJ44_9ACTN</name>
<dbReference type="InterPro" id="IPR036165">
    <property type="entry name" value="YefM-like_sf"/>
</dbReference>